<evidence type="ECO:0000256" key="1">
    <source>
        <dbReference type="SAM" id="SignalP"/>
    </source>
</evidence>
<dbReference type="AlphaFoldDB" id="A0ABD3GWE0"/>
<evidence type="ECO:0000313" key="3">
    <source>
        <dbReference type="Proteomes" id="UP001633002"/>
    </source>
</evidence>
<comment type="caution">
    <text evidence="2">The sequence shown here is derived from an EMBL/GenBank/DDBJ whole genome shotgun (WGS) entry which is preliminary data.</text>
</comment>
<proteinExistence type="predicted"/>
<accession>A0ABD3GWE0</accession>
<dbReference type="EMBL" id="JBJQOH010000006">
    <property type="protein sequence ID" value="KAL3682106.1"/>
    <property type="molecule type" value="Genomic_DNA"/>
</dbReference>
<keyword evidence="3" id="KW-1185">Reference proteome</keyword>
<protein>
    <submittedName>
        <fullName evidence="2">Uncharacterized protein</fullName>
    </submittedName>
</protein>
<feature type="chain" id="PRO_5044888582" evidence="1">
    <location>
        <begin position="29"/>
        <end position="120"/>
    </location>
</feature>
<name>A0ABD3GWE0_9MARC</name>
<feature type="signal peptide" evidence="1">
    <location>
        <begin position="1"/>
        <end position="28"/>
    </location>
</feature>
<keyword evidence="1" id="KW-0732">Signal</keyword>
<organism evidence="2 3">
    <name type="scientific">Riccia sorocarpa</name>
    <dbReference type="NCBI Taxonomy" id="122646"/>
    <lineage>
        <taxon>Eukaryota</taxon>
        <taxon>Viridiplantae</taxon>
        <taxon>Streptophyta</taxon>
        <taxon>Embryophyta</taxon>
        <taxon>Marchantiophyta</taxon>
        <taxon>Marchantiopsida</taxon>
        <taxon>Marchantiidae</taxon>
        <taxon>Marchantiales</taxon>
        <taxon>Ricciaceae</taxon>
        <taxon>Riccia</taxon>
    </lineage>
</organism>
<reference evidence="2 3" key="1">
    <citation type="submission" date="2024-09" db="EMBL/GenBank/DDBJ databases">
        <title>Chromosome-scale assembly of Riccia sorocarpa.</title>
        <authorList>
            <person name="Paukszto L."/>
        </authorList>
    </citation>
    <scope>NUCLEOTIDE SEQUENCE [LARGE SCALE GENOMIC DNA]</scope>
    <source>
        <strain evidence="2">LP-2024</strain>
        <tissue evidence="2">Aerial parts of the thallus</tissue>
    </source>
</reference>
<evidence type="ECO:0000313" key="2">
    <source>
        <dbReference type="EMBL" id="KAL3682106.1"/>
    </source>
</evidence>
<dbReference type="Proteomes" id="UP001633002">
    <property type="component" value="Unassembled WGS sequence"/>
</dbReference>
<sequence>MGITLDVRSCLCAFAFAFLLLFVDVSEQRTVRGEEGNFLMEQFRPKEERLFRPPALLEDLQVPEGQLQPPFSSNTFEYNVTVSDDVEIIQRHRQIGPWKGEGVLPGFQLTESSLCLDYAL</sequence>
<gene>
    <name evidence="2" type="ORF">R1sor_000128</name>
</gene>